<evidence type="ECO:0000313" key="6">
    <source>
        <dbReference type="Proteomes" id="UP000011750"/>
    </source>
</evidence>
<dbReference type="OMA" id="ERVKFAC"/>
<feature type="coiled-coil region" evidence="1">
    <location>
        <begin position="1"/>
        <end position="31"/>
    </location>
</feature>
<proteinExistence type="predicted"/>
<dbReference type="Gramene" id="Bra018151.1">
    <property type="protein sequence ID" value="Bra018151.1-P"/>
    <property type="gene ID" value="Bra018151"/>
</dbReference>
<dbReference type="EnsemblPlants" id="Bra018151.1">
    <property type="protein sequence ID" value="Bra018151.1-P"/>
    <property type="gene ID" value="Bra018151"/>
</dbReference>
<reference evidence="5 6" key="1">
    <citation type="journal article" date="2011" name="Nat. Genet.">
        <title>The genome of the mesopolyploid crop species Brassica rapa.</title>
        <authorList>
            <consortium name="Brassica rapa Genome Sequencing Project Consortium"/>
            <person name="Wang X."/>
            <person name="Wang H."/>
            <person name="Wang J."/>
            <person name="Sun R."/>
            <person name="Wu J."/>
            <person name="Liu S."/>
            <person name="Bai Y."/>
            <person name="Mun J.H."/>
            <person name="Bancroft I."/>
            <person name="Cheng F."/>
            <person name="Huang S."/>
            <person name="Li X."/>
            <person name="Hua W."/>
            <person name="Wang J."/>
            <person name="Wang X."/>
            <person name="Freeling M."/>
            <person name="Pires J.C."/>
            <person name="Paterson A.H."/>
            <person name="Chalhoub B."/>
            <person name="Wang B."/>
            <person name="Hayward A."/>
            <person name="Sharpe A.G."/>
            <person name="Park B.S."/>
            <person name="Weisshaar B."/>
            <person name="Liu B."/>
            <person name="Li B."/>
            <person name="Liu B."/>
            <person name="Tong C."/>
            <person name="Song C."/>
            <person name="Duran C."/>
            <person name="Peng C."/>
            <person name="Geng C."/>
            <person name="Koh C."/>
            <person name="Lin C."/>
            <person name="Edwards D."/>
            <person name="Mu D."/>
            <person name="Shen D."/>
            <person name="Soumpourou E."/>
            <person name="Li F."/>
            <person name="Fraser F."/>
            <person name="Conant G."/>
            <person name="Lassalle G."/>
            <person name="King G.J."/>
            <person name="Bonnema G."/>
            <person name="Tang H."/>
            <person name="Wang H."/>
            <person name="Belcram H."/>
            <person name="Zhou H."/>
            <person name="Hirakawa H."/>
            <person name="Abe H."/>
            <person name="Guo H."/>
            <person name="Wang H."/>
            <person name="Jin H."/>
            <person name="Parkin I.A."/>
            <person name="Batley J."/>
            <person name="Kim J.S."/>
            <person name="Just J."/>
            <person name="Li J."/>
            <person name="Xu J."/>
            <person name="Deng J."/>
            <person name="Kim J.A."/>
            <person name="Li J."/>
            <person name="Yu J."/>
            <person name="Meng J."/>
            <person name="Wang J."/>
            <person name="Min J."/>
            <person name="Poulain J."/>
            <person name="Wang J."/>
            <person name="Hatakeyama K."/>
            <person name="Wu K."/>
            <person name="Wang L."/>
            <person name="Fang L."/>
            <person name="Trick M."/>
            <person name="Links M.G."/>
            <person name="Zhao M."/>
            <person name="Jin M."/>
            <person name="Ramchiary N."/>
            <person name="Drou N."/>
            <person name="Berkman P.J."/>
            <person name="Cai Q."/>
            <person name="Huang Q."/>
            <person name="Li R."/>
            <person name="Tabata S."/>
            <person name="Cheng S."/>
            <person name="Zhang S."/>
            <person name="Zhang S."/>
            <person name="Huang S."/>
            <person name="Sato S."/>
            <person name="Sun S."/>
            <person name="Kwon S.J."/>
            <person name="Choi S.R."/>
            <person name="Lee T.H."/>
            <person name="Fan W."/>
            <person name="Zhao X."/>
            <person name="Tan X."/>
            <person name="Xu X."/>
            <person name="Wang Y."/>
            <person name="Qiu Y."/>
            <person name="Yin Y."/>
            <person name="Li Y."/>
            <person name="Du Y."/>
            <person name="Liao Y."/>
            <person name="Lim Y."/>
            <person name="Narusaka Y."/>
            <person name="Wang Y."/>
            <person name="Wang Z."/>
            <person name="Li Z."/>
            <person name="Wang Z."/>
            <person name="Xiong Z."/>
            <person name="Zhang Z."/>
        </authorList>
    </citation>
    <scope>NUCLEOTIDE SEQUENCE [LARGE SCALE GENOMIC DNA]</scope>
    <source>
        <strain evidence="5 6">cv. Chiifu-401-42</strain>
    </source>
</reference>
<evidence type="ECO:0000256" key="3">
    <source>
        <dbReference type="SAM" id="Phobius"/>
    </source>
</evidence>
<dbReference type="InParanoid" id="M4DNR4"/>
<dbReference type="InterPro" id="IPR056029">
    <property type="entry name" value="DUF7610"/>
</dbReference>
<keyword evidence="3" id="KW-1133">Transmembrane helix</keyword>
<evidence type="ECO:0000259" key="4">
    <source>
        <dbReference type="Pfam" id="PF24583"/>
    </source>
</evidence>
<dbReference type="eggNOG" id="ENOG502R1PT">
    <property type="taxonomic scope" value="Eukaryota"/>
</dbReference>
<feature type="domain" description="DUF7610" evidence="4">
    <location>
        <begin position="11"/>
        <end position="90"/>
    </location>
</feature>
<evidence type="ECO:0000313" key="5">
    <source>
        <dbReference type="EnsemblPlants" id="Bra018151.1-P"/>
    </source>
</evidence>
<organism evidence="5 6">
    <name type="scientific">Brassica campestris</name>
    <name type="common">Field mustard</name>
    <dbReference type="NCBI Taxonomy" id="3711"/>
    <lineage>
        <taxon>Eukaryota</taxon>
        <taxon>Viridiplantae</taxon>
        <taxon>Streptophyta</taxon>
        <taxon>Embryophyta</taxon>
        <taxon>Tracheophyta</taxon>
        <taxon>Spermatophyta</taxon>
        <taxon>Magnoliopsida</taxon>
        <taxon>eudicotyledons</taxon>
        <taxon>Gunneridae</taxon>
        <taxon>Pentapetalae</taxon>
        <taxon>rosids</taxon>
        <taxon>malvids</taxon>
        <taxon>Brassicales</taxon>
        <taxon>Brassicaceae</taxon>
        <taxon>Brassiceae</taxon>
        <taxon>Brassica</taxon>
    </lineage>
</organism>
<dbReference type="Proteomes" id="UP000011750">
    <property type="component" value="Chromosome A06"/>
</dbReference>
<keyword evidence="6" id="KW-1185">Reference proteome</keyword>
<name>M4DNR4_BRACM</name>
<evidence type="ECO:0000256" key="2">
    <source>
        <dbReference type="SAM" id="MobiDB-lite"/>
    </source>
</evidence>
<keyword evidence="1" id="KW-0175">Coiled coil</keyword>
<dbReference type="STRING" id="51351.M4DNR4"/>
<reference evidence="5" key="3">
    <citation type="submission" date="2023-03" db="UniProtKB">
        <authorList>
            <consortium name="EnsemblPlants"/>
        </authorList>
    </citation>
    <scope>IDENTIFICATION</scope>
    <source>
        <strain evidence="5">cv. Chiifu-401-42</strain>
    </source>
</reference>
<dbReference type="HOGENOM" id="CLU_1117076_0_0_1"/>
<keyword evidence="3" id="KW-0472">Membrane</keyword>
<protein>
    <recommendedName>
        <fullName evidence="4">DUF7610 domain-containing protein</fullName>
    </recommendedName>
</protein>
<evidence type="ECO:0000256" key="1">
    <source>
        <dbReference type="SAM" id="Coils"/>
    </source>
</evidence>
<sequence length="249" mass="28256">MKKQTNTNSVLEKKLEELENLSESLTFNEDDPSVYRDIELRVIFAKTLLAAEISSRPNDTEGEEGSEERVKFACMAKRLTELEEAFTTNRLSGRDDENLDNNDGVGDGEAGSVVSWVNSCQEELDKAEEEKEEEEEKLLLFQDASSEEKKGDEDDEQWPLFQDASSEEKKGDEDDEQWPLFQDASSEEKTEVTFPAVPVKEEVVVRDVKDKRRFGFMDLICFGLMGVIITLLLGYIGDITEEDPFLTPT</sequence>
<feature type="compositionally biased region" description="Acidic residues" evidence="2">
    <location>
        <begin position="125"/>
        <end position="136"/>
    </location>
</feature>
<reference evidence="5 6" key="2">
    <citation type="journal article" date="2018" name="Hortic Res">
        <title>Improved Brassica rapa reference genome by single-molecule sequencing and chromosome conformation capture technologies.</title>
        <authorList>
            <person name="Zhang L."/>
            <person name="Cai X."/>
            <person name="Wu J."/>
            <person name="Liu M."/>
            <person name="Grob S."/>
            <person name="Cheng F."/>
            <person name="Liang J."/>
            <person name="Cai C."/>
            <person name="Liu Z."/>
            <person name="Liu B."/>
            <person name="Wang F."/>
            <person name="Li S."/>
            <person name="Liu F."/>
            <person name="Li X."/>
            <person name="Cheng L."/>
            <person name="Yang W."/>
            <person name="Li M.H."/>
            <person name="Grossniklaus U."/>
            <person name="Zheng H."/>
            <person name="Wang X."/>
        </authorList>
    </citation>
    <scope>NUCLEOTIDE SEQUENCE [LARGE SCALE GENOMIC DNA]</scope>
    <source>
        <strain evidence="5 6">cv. Chiifu-401-42</strain>
    </source>
</reference>
<feature type="transmembrane region" description="Helical" evidence="3">
    <location>
        <begin position="216"/>
        <end position="236"/>
    </location>
</feature>
<dbReference type="Pfam" id="PF24583">
    <property type="entry name" value="DUF7610"/>
    <property type="match status" value="1"/>
</dbReference>
<feature type="region of interest" description="Disordered" evidence="2">
    <location>
        <begin position="87"/>
        <end position="189"/>
    </location>
</feature>
<dbReference type="AlphaFoldDB" id="M4DNR4"/>
<accession>M4DNR4</accession>
<keyword evidence="3" id="KW-0812">Transmembrane</keyword>